<dbReference type="InterPro" id="IPR008271">
    <property type="entry name" value="Ser/Thr_kinase_AS"/>
</dbReference>
<evidence type="ECO:0000313" key="9">
    <source>
        <dbReference type="Proteomes" id="UP001174691"/>
    </source>
</evidence>
<organism evidence="8 9">
    <name type="scientific">Coniochaeta hoffmannii</name>
    <dbReference type="NCBI Taxonomy" id="91930"/>
    <lineage>
        <taxon>Eukaryota</taxon>
        <taxon>Fungi</taxon>
        <taxon>Dikarya</taxon>
        <taxon>Ascomycota</taxon>
        <taxon>Pezizomycotina</taxon>
        <taxon>Sordariomycetes</taxon>
        <taxon>Sordariomycetidae</taxon>
        <taxon>Coniochaetales</taxon>
        <taxon>Coniochaetaceae</taxon>
        <taxon>Coniochaeta</taxon>
    </lineage>
</organism>
<evidence type="ECO:0000256" key="2">
    <source>
        <dbReference type="ARBA" id="ARBA00022741"/>
    </source>
</evidence>
<dbReference type="GO" id="GO:0004713">
    <property type="term" value="F:protein tyrosine kinase activity"/>
    <property type="evidence" value="ECO:0007669"/>
    <property type="project" value="TreeGrafter"/>
</dbReference>
<keyword evidence="2" id="KW-0547">Nucleotide-binding</keyword>
<evidence type="ECO:0000256" key="1">
    <source>
        <dbReference type="ARBA" id="ARBA00022679"/>
    </source>
</evidence>
<keyword evidence="4" id="KW-0067">ATP-binding</keyword>
<feature type="compositionally biased region" description="Polar residues" evidence="6">
    <location>
        <begin position="497"/>
        <end position="511"/>
    </location>
</feature>
<dbReference type="PANTHER" id="PTHR11042:SF196">
    <property type="entry name" value="MITOSIS INHIBITOR PROTEIN KINASE SWE1"/>
    <property type="match status" value="1"/>
</dbReference>
<comment type="similarity">
    <text evidence="5">Belongs to the protein kinase superfamily. Ser/Thr protein kinase family. GCN2 subfamily.</text>
</comment>
<name>A0AA38SJ17_9PEZI</name>
<keyword evidence="1" id="KW-0808">Transferase</keyword>
<dbReference type="Proteomes" id="UP001174691">
    <property type="component" value="Unassembled WGS sequence"/>
</dbReference>
<dbReference type="SUPFAM" id="SSF56112">
    <property type="entry name" value="Protein kinase-like (PK-like)"/>
    <property type="match status" value="1"/>
</dbReference>
<evidence type="ECO:0000313" key="8">
    <source>
        <dbReference type="EMBL" id="KAJ9164741.1"/>
    </source>
</evidence>
<dbReference type="EMBL" id="JANBVN010000010">
    <property type="protein sequence ID" value="KAJ9164741.1"/>
    <property type="molecule type" value="Genomic_DNA"/>
</dbReference>
<dbReference type="SMART" id="SM00220">
    <property type="entry name" value="S_TKc"/>
    <property type="match status" value="1"/>
</dbReference>
<proteinExistence type="inferred from homology"/>
<feature type="region of interest" description="Disordered" evidence="6">
    <location>
        <begin position="182"/>
        <end position="370"/>
    </location>
</feature>
<evidence type="ECO:0000256" key="3">
    <source>
        <dbReference type="ARBA" id="ARBA00022777"/>
    </source>
</evidence>
<feature type="compositionally biased region" description="Low complexity" evidence="6">
    <location>
        <begin position="239"/>
        <end position="248"/>
    </location>
</feature>
<keyword evidence="9" id="KW-1185">Reference proteome</keyword>
<keyword evidence="3 8" id="KW-0418">Kinase</keyword>
<feature type="compositionally biased region" description="Polar residues" evidence="6">
    <location>
        <begin position="424"/>
        <end position="435"/>
    </location>
</feature>
<dbReference type="FunFam" id="1.10.510.10:FF:000536">
    <property type="entry name" value="Cyclin-dependent kinase WEE1"/>
    <property type="match status" value="1"/>
</dbReference>
<dbReference type="PROSITE" id="PS50011">
    <property type="entry name" value="PROTEIN_KINASE_DOM"/>
    <property type="match status" value="1"/>
</dbReference>
<feature type="compositionally biased region" description="Polar residues" evidence="6">
    <location>
        <begin position="530"/>
        <end position="548"/>
    </location>
</feature>
<dbReference type="Pfam" id="PF00069">
    <property type="entry name" value="Pkinase"/>
    <property type="match status" value="1"/>
</dbReference>
<feature type="compositionally biased region" description="Polar residues" evidence="6">
    <location>
        <begin position="400"/>
        <end position="415"/>
    </location>
</feature>
<dbReference type="GO" id="GO:0005634">
    <property type="term" value="C:nucleus"/>
    <property type="evidence" value="ECO:0007669"/>
    <property type="project" value="TreeGrafter"/>
</dbReference>
<dbReference type="InterPro" id="IPR011009">
    <property type="entry name" value="Kinase-like_dom_sf"/>
</dbReference>
<feature type="compositionally biased region" description="Low complexity" evidence="6">
    <location>
        <begin position="516"/>
        <end position="529"/>
    </location>
</feature>
<feature type="domain" description="Protein kinase" evidence="7">
    <location>
        <begin position="569"/>
        <end position="911"/>
    </location>
</feature>
<evidence type="ECO:0000256" key="6">
    <source>
        <dbReference type="SAM" id="MobiDB-lite"/>
    </source>
</evidence>
<reference evidence="8" key="1">
    <citation type="submission" date="2022-07" db="EMBL/GenBank/DDBJ databases">
        <title>Fungi with potential for degradation of polypropylene.</title>
        <authorList>
            <person name="Gostincar C."/>
        </authorList>
    </citation>
    <scope>NUCLEOTIDE SEQUENCE</scope>
    <source>
        <strain evidence="8">EXF-13287</strain>
    </source>
</reference>
<dbReference type="PANTHER" id="PTHR11042">
    <property type="entry name" value="EUKARYOTIC TRANSLATION INITIATION FACTOR 2-ALPHA KINASE EIF2-ALPHA KINASE -RELATED"/>
    <property type="match status" value="1"/>
</dbReference>
<dbReference type="GO" id="GO:0005737">
    <property type="term" value="C:cytoplasm"/>
    <property type="evidence" value="ECO:0007669"/>
    <property type="project" value="TreeGrafter"/>
</dbReference>
<feature type="compositionally biased region" description="Polar residues" evidence="6">
    <location>
        <begin position="340"/>
        <end position="352"/>
    </location>
</feature>
<dbReference type="AlphaFoldDB" id="A0AA38SJ17"/>
<gene>
    <name evidence="8" type="ORF">NKR19_g1099</name>
</gene>
<dbReference type="GO" id="GO:0110031">
    <property type="term" value="P:negative regulation of G2/MI transition of meiotic cell cycle"/>
    <property type="evidence" value="ECO:0007669"/>
    <property type="project" value="TreeGrafter"/>
</dbReference>
<dbReference type="PROSITE" id="PS00108">
    <property type="entry name" value="PROTEIN_KINASE_ST"/>
    <property type="match status" value="1"/>
</dbReference>
<protein>
    <submittedName>
        <fullName evidence="8">Kinase-like protein</fullName>
    </submittedName>
</protein>
<dbReference type="GO" id="GO:0005524">
    <property type="term" value="F:ATP binding"/>
    <property type="evidence" value="ECO:0007669"/>
    <property type="project" value="UniProtKB-KW"/>
</dbReference>
<accession>A0AA38SJ17</accession>
<evidence type="ECO:0000256" key="4">
    <source>
        <dbReference type="ARBA" id="ARBA00022840"/>
    </source>
</evidence>
<dbReference type="Gene3D" id="3.30.200.20">
    <property type="entry name" value="Phosphorylase Kinase, domain 1"/>
    <property type="match status" value="1"/>
</dbReference>
<dbReference type="InterPro" id="IPR050339">
    <property type="entry name" value="CC_SR_Kinase"/>
</dbReference>
<evidence type="ECO:0000256" key="5">
    <source>
        <dbReference type="ARBA" id="ARBA00037982"/>
    </source>
</evidence>
<sequence>MSYSGGSGGTLTLPSPTHVHHVDMTGTSPLKRVFGSSSDSCNLAPPTTAAMSEGQAQEDVLSASTKFQDFALGFSPASRRNLERPSRHSLHLDVSGASTAISKFLEVKNDSLPLASASPLKRSDALMNLDQPSQGSPVAKRRSLHGIASFGNDFNIFDHSPAPPTSQPSFEIHEDAANQEYQLSGSGPSLFRDQAPPPTPTVTRRTSSLRKTTLQQRHGEGRTSWGRRQGEKQLSNMVPEAASPAAPRNRPRLSLDQYLPPEPRGSPFTAHHPLPHPSVHMFGGPQNHHRHPLSRTITQSSSGSSSSVPDESPTHFPVTFVTDKPRVPLNFSKSVPIGSQRPTEGNSVSTPAYKSAKPDPTAFASTGLVSKVGRRAEAERLKLETTASTPMPDTPCKKQQYPSNTFPPQSSLSGRRSNRPSFAASPSTPFTSSWKNPPAFPINFGNSERLGGLFKARNAHSRRASLLSVDGDDAQGADGDCIPPTPTKNLFVKPSKGPTQPSTTPNGSPSATRFFPAPAAAAAGNGLNAQPSLPNLRSVTPTTPQASGSMVPPDPSRLSISNSHGSHSFDKSEAIGSGEFSHVFKVTKSIYPPYAPVFATTPSRHTPSSSRPDVRVFVVKKLWQPITGPKDRKKRYHEVEVLKALSQCEHVVRYFESWEENHQLYIQTEYCEEGSLEYFLDNVGKTGRLDDFRIWKIMLELCYGIREIHEHGFIHLDLKPANVFITFEGRLKIGDFGLATTWPVQASIDGEGDRVYIAPEILRGQYDKPADIFSLGLMMLEAACNVGLPDNGSTWVELRDGDMSHIPSLTSPTAGSVVRDVTGTPIGQDSAISPPAAECIPFQFSVDTVTHDASNLFGARPRAELQSPPDFMANAEDPNSLDSIVGWMLRPDPAQRPTAQQLIDTDALRWVAQRRHAGATVYEGNWGPEEGPWRNFVGQPSVDTEMTDA</sequence>
<feature type="region of interest" description="Disordered" evidence="6">
    <location>
        <begin position="382"/>
        <end position="438"/>
    </location>
</feature>
<dbReference type="InterPro" id="IPR000719">
    <property type="entry name" value="Prot_kinase_dom"/>
</dbReference>
<dbReference type="Gene3D" id="1.10.510.10">
    <property type="entry name" value="Transferase(Phosphotransferase) domain 1"/>
    <property type="match status" value="1"/>
</dbReference>
<feature type="region of interest" description="Disordered" evidence="6">
    <location>
        <begin position="470"/>
        <end position="555"/>
    </location>
</feature>
<evidence type="ECO:0000259" key="7">
    <source>
        <dbReference type="PROSITE" id="PS50011"/>
    </source>
</evidence>
<comment type="caution">
    <text evidence="8">The sequence shown here is derived from an EMBL/GenBank/DDBJ whole genome shotgun (WGS) entry which is preliminary data.</text>
</comment>
<feature type="compositionally biased region" description="Low complexity" evidence="6">
    <location>
        <begin position="201"/>
        <end position="214"/>
    </location>
</feature>